<feature type="transmembrane region" description="Helical" evidence="1">
    <location>
        <begin position="90"/>
        <end position="111"/>
    </location>
</feature>
<accession>A0ABR2ECB4</accession>
<proteinExistence type="predicted"/>
<keyword evidence="3" id="KW-1185">Reference proteome</keyword>
<evidence type="ECO:0000313" key="3">
    <source>
        <dbReference type="Proteomes" id="UP001472677"/>
    </source>
</evidence>
<protein>
    <submittedName>
        <fullName evidence="2">Uncharacterized protein</fullName>
    </submittedName>
</protein>
<gene>
    <name evidence="2" type="ORF">V6N12_009823</name>
</gene>
<keyword evidence="1" id="KW-0472">Membrane</keyword>
<keyword evidence="1" id="KW-0812">Transmembrane</keyword>
<comment type="caution">
    <text evidence="2">The sequence shown here is derived from an EMBL/GenBank/DDBJ whole genome shotgun (WGS) entry which is preliminary data.</text>
</comment>
<evidence type="ECO:0000256" key="1">
    <source>
        <dbReference type="SAM" id="Phobius"/>
    </source>
</evidence>
<dbReference type="Proteomes" id="UP001472677">
    <property type="component" value="Unassembled WGS sequence"/>
</dbReference>
<evidence type="ECO:0000313" key="2">
    <source>
        <dbReference type="EMBL" id="KAK8557594.1"/>
    </source>
</evidence>
<reference evidence="2 3" key="1">
    <citation type="journal article" date="2024" name="G3 (Bethesda)">
        <title>Genome assembly of Hibiscus sabdariffa L. provides insights into metabolisms of medicinal natural products.</title>
        <authorList>
            <person name="Kim T."/>
        </authorList>
    </citation>
    <scope>NUCLEOTIDE SEQUENCE [LARGE SCALE GENOMIC DNA]</scope>
    <source>
        <strain evidence="2">TK-2024</strain>
        <tissue evidence="2">Old leaves</tissue>
    </source>
</reference>
<sequence>MARLWGRICRREATTHQINEDLNFNGESGVEPYIPSAQSSGGRLHLMGSILQISGGILELDFWIFMLLMIQSFSLRLVMIKEHGFNANFFLLILTYCSMVVDILSGVMVAFQIKQSQSDNALLDDNDSVQSEPKGNGHIEDVQKESQLMKIRKLREI</sequence>
<keyword evidence="1" id="KW-1133">Transmembrane helix</keyword>
<feature type="transmembrane region" description="Helical" evidence="1">
    <location>
        <begin position="50"/>
        <end position="70"/>
    </location>
</feature>
<name>A0ABR2ECB4_9ROSI</name>
<dbReference type="EMBL" id="JBBPBM010000016">
    <property type="protein sequence ID" value="KAK8557594.1"/>
    <property type="molecule type" value="Genomic_DNA"/>
</dbReference>
<organism evidence="2 3">
    <name type="scientific">Hibiscus sabdariffa</name>
    <name type="common">roselle</name>
    <dbReference type="NCBI Taxonomy" id="183260"/>
    <lineage>
        <taxon>Eukaryota</taxon>
        <taxon>Viridiplantae</taxon>
        <taxon>Streptophyta</taxon>
        <taxon>Embryophyta</taxon>
        <taxon>Tracheophyta</taxon>
        <taxon>Spermatophyta</taxon>
        <taxon>Magnoliopsida</taxon>
        <taxon>eudicotyledons</taxon>
        <taxon>Gunneridae</taxon>
        <taxon>Pentapetalae</taxon>
        <taxon>rosids</taxon>
        <taxon>malvids</taxon>
        <taxon>Malvales</taxon>
        <taxon>Malvaceae</taxon>
        <taxon>Malvoideae</taxon>
        <taxon>Hibiscus</taxon>
    </lineage>
</organism>